<evidence type="ECO:0000313" key="2">
    <source>
        <dbReference type="EMBL" id="KAK3771939.1"/>
    </source>
</evidence>
<protein>
    <submittedName>
        <fullName evidence="2">Uncharacterized protein</fullName>
    </submittedName>
</protein>
<evidence type="ECO:0000256" key="1">
    <source>
        <dbReference type="SAM" id="MobiDB-lite"/>
    </source>
</evidence>
<feature type="compositionally biased region" description="Basic and acidic residues" evidence="1">
    <location>
        <begin position="67"/>
        <end position="81"/>
    </location>
</feature>
<gene>
    <name evidence="2" type="ORF">RRG08_011852</name>
</gene>
<evidence type="ECO:0000313" key="3">
    <source>
        <dbReference type="Proteomes" id="UP001283361"/>
    </source>
</evidence>
<reference evidence="2" key="1">
    <citation type="journal article" date="2023" name="G3 (Bethesda)">
        <title>A reference genome for the long-term kleptoplast-retaining sea slug Elysia crispata morphotype clarki.</title>
        <authorList>
            <person name="Eastman K.E."/>
            <person name="Pendleton A.L."/>
            <person name="Shaikh M.A."/>
            <person name="Suttiyut T."/>
            <person name="Ogas R."/>
            <person name="Tomko P."/>
            <person name="Gavelis G."/>
            <person name="Widhalm J.R."/>
            <person name="Wisecaver J.H."/>
        </authorList>
    </citation>
    <scope>NUCLEOTIDE SEQUENCE</scope>
    <source>
        <strain evidence="2">ECLA1</strain>
    </source>
</reference>
<comment type="caution">
    <text evidence="2">The sequence shown here is derived from an EMBL/GenBank/DDBJ whole genome shotgun (WGS) entry which is preliminary data.</text>
</comment>
<sequence>MPEPKQEEIPLLTLFVTEHTRQVSSSILHPPKFSAAVSPEYNSRSMYSEFSTEQSPGAQIPLGPAKRRGETHGRREGEGVR</sequence>
<organism evidence="2 3">
    <name type="scientific">Elysia crispata</name>
    <name type="common">lettuce slug</name>
    <dbReference type="NCBI Taxonomy" id="231223"/>
    <lineage>
        <taxon>Eukaryota</taxon>
        <taxon>Metazoa</taxon>
        <taxon>Spiralia</taxon>
        <taxon>Lophotrochozoa</taxon>
        <taxon>Mollusca</taxon>
        <taxon>Gastropoda</taxon>
        <taxon>Heterobranchia</taxon>
        <taxon>Euthyneura</taxon>
        <taxon>Panpulmonata</taxon>
        <taxon>Sacoglossa</taxon>
        <taxon>Placobranchoidea</taxon>
        <taxon>Plakobranchidae</taxon>
        <taxon>Elysia</taxon>
    </lineage>
</organism>
<accession>A0AAE0ZM41</accession>
<dbReference type="Proteomes" id="UP001283361">
    <property type="component" value="Unassembled WGS sequence"/>
</dbReference>
<keyword evidence="3" id="KW-1185">Reference proteome</keyword>
<proteinExistence type="predicted"/>
<dbReference type="EMBL" id="JAWDGP010003665">
    <property type="protein sequence ID" value="KAK3771939.1"/>
    <property type="molecule type" value="Genomic_DNA"/>
</dbReference>
<feature type="compositionally biased region" description="Polar residues" evidence="1">
    <location>
        <begin position="43"/>
        <end position="57"/>
    </location>
</feature>
<feature type="region of interest" description="Disordered" evidence="1">
    <location>
        <begin position="43"/>
        <end position="81"/>
    </location>
</feature>
<name>A0AAE0ZM41_9GAST</name>
<dbReference type="AlphaFoldDB" id="A0AAE0ZM41"/>